<organism evidence="1 2">
    <name type="scientific">Colletotrichum cuscutae</name>
    <dbReference type="NCBI Taxonomy" id="1209917"/>
    <lineage>
        <taxon>Eukaryota</taxon>
        <taxon>Fungi</taxon>
        <taxon>Dikarya</taxon>
        <taxon>Ascomycota</taxon>
        <taxon>Pezizomycotina</taxon>
        <taxon>Sordariomycetes</taxon>
        <taxon>Hypocreomycetidae</taxon>
        <taxon>Glomerellales</taxon>
        <taxon>Glomerellaceae</taxon>
        <taxon>Colletotrichum</taxon>
        <taxon>Colletotrichum acutatum species complex</taxon>
    </lineage>
</organism>
<gene>
    <name evidence="1" type="ORF">CCUS01_10085</name>
</gene>
<proteinExistence type="predicted"/>
<dbReference type="AlphaFoldDB" id="A0AAI9XQB8"/>
<protein>
    <submittedName>
        <fullName evidence="1">ThiJ/PfpI family protein</fullName>
    </submittedName>
</protein>
<keyword evidence="2" id="KW-1185">Reference proteome</keyword>
<dbReference type="Gene3D" id="3.40.50.880">
    <property type="match status" value="1"/>
</dbReference>
<dbReference type="PANTHER" id="PTHR43130:SF7">
    <property type="entry name" value="DJ-1_PFPI DOMAIN-CONTAINING PROTEIN"/>
    <property type="match status" value="1"/>
</dbReference>
<evidence type="ECO:0000313" key="2">
    <source>
        <dbReference type="Proteomes" id="UP001239213"/>
    </source>
</evidence>
<sequence>MANSSTEMVKIGVFMPSECQLLDMACVDVLFMMSREYLGGLPMIPKHIPNLAPSVEIYYISAKTSPSSSSSCSSNSAPEAAEHLVPPQLPLTAGVKIRPTHDVSSPEVQPGMLDILLVPGPDPAASWDEETLAFLRGHADEEEGEGGKGKRTDVLSVCTGAFLCGAAGVLEGRKVCGPRGLQDVLKKRFPDARWHHERERSGGGVRSEQREAPLSGADCRDCVIWYAAAQTSSTASAPSEPRQKAVYEWRVLTVHKSAGEDVVLGIFGAFLGKGPMQLLPQTHLPCRCALVAMV</sequence>
<name>A0AAI9XQB8_9PEZI</name>
<accession>A0AAI9XQB8</accession>
<dbReference type="EMBL" id="MPDP01000286">
    <property type="protein sequence ID" value="KAK1456337.1"/>
    <property type="molecule type" value="Genomic_DNA"/>
</dbReference>
<dbReference type="InterPro" id="IPR029062">
    <property type="entry name" value="Class_I_gatase-like"/>
</dbReference>
<dbReference type="InterPro" id="IPR052158">
    <property type="entry name" value="INH-QAR"/>
</dbReference>
<reference evidence="1" key="1">
    <citation type="submission" date="2016-11" db="EMBL/GenBank/DDBJ databases">
        <title>The genome sequence of Colletotrichum cuscutae.</title>
        <authorList>
            <person name="Baroncelli R."/>
        </authorList>
    </citation>
    <scope>NUCLEOTIDE SEQUENCE</scope>
    <source>
        <strain evidence="1">IMI 304802</strain>
    </source>
</reference>
<evidence type="ECO:0000313" key="1">
    <source>
        <dbReference type="EMBL" id="KAK1456337.1"/>
    </source>
</evidence>
<comment type="caution">
    <text evidence="1">The sequence shown here is derived from an EMBL/GenBank/DDBJ whole genome shotgun (WGS) entry which is preliminary data.</text>
</comment>
<dbReference type="PANTHER" id="PTHR43130">
    <property type="entry name" value="ARAC-FAMILY TRANSCRIPTIONAL REGULATOR"/>
    <property type="match status" value="1"/>
</dbReference>
<dbReference type="SUPFAM" id="SSF52317">
    <property type="entry name" value="Class I glutamine amidotransferase-like"/>
    <property type="match status" value="1"/>
</dbReference>
<dbReference type="Proteomes" id="UP001239213">
    <property type="component" value="Unassembled WGS sequence"/>
</dbReference>